<dbReference type="EMBL" id="SEZJ01000004">
    <property type="protein sequence ID" value="RYU47367.1"/>
    <property type="molecule type" value="Genomic_DNA"/>
</dbReference>
<dbReference type="Gene3D" id="3.30.700.10">
    <property type="entry name" value="Glycoprotein, Type 4 Pilin"/>
    <property type="match status" value="1"/>
</dbReference>
<dbReference type="EMBL" id="SEZK01000016">
    <property type="protein sequence ID" value="RYU51140.1"/>
    <property type="molecule type" value="Genomic_DNA"/>
</dbReference>
<dbReference type="GeneID" id="56274689"/>
<reference evidence="5 6" key="1">
    <citation type="submission" date="2019-02" db="EMBL/GenBank/DDBJ databases">
        <title>Genome sequences of Aliivibrio finisterrensis strains from farmed Atlantic salmon.</title>
        <authorList>
            <person name="Bowman J.P."/>
        </authorList>
    </citation>
    <scope>NUCLEOTIDE SEQUENCE [LARGE SCALE GENOMIC DNA]</scope>
    <source>
        <strain evidence="4 7">A21</strain>
        <strain evidence="2 5">A32</strain>
        <strain evidence="3 6">A46</strain>
    </source>
</reference>
<dbReference type="Proteomes" id="UP000294166">
    <property type="component" value="Unassembled WGS sequence"/>
</dbReference>
<keyword evidence="1" id="KW-0472">Membrane</keyword>
<dbReference type="Pfam" id="PF07963">
    <property type="entry name" value="N_methyl"/>
    <property type="match status" value="1"/>
</dbReference>
<dbReference type="Proteomes" id="UP000293465">
    <property type="component" value="Unassembled WGS sequence"/>
</dbReference>
<protein>
    <submittedName>
        <fullName evidence="2">Type II secretion system protein</fullName>
    </submittedName>
</protein>
<organism evidence="2 5">
    <name type="scientific">Aliivibrio finisterrensis</name>
    <dbReference type="NCBI Taxonomy" id="511998"/>
    <lineage>
        <taxon>Bacteria</taxon>
        <taxon>Pseudomonadati</taxon>
        <taxon>Pseudomonadota</taxon>
        <taxon>Gammaproteobacteria</taxon>
        <taxon>Vibrionales</taxon>
        <taxon>Vibrionaceae</taxon>
        <taxon>Aliivibrio</taxon>
    </lineage>
</organism>
<dbReference type="SUPFAM" id="SSF54523">
    <property type="entry name" value="Pili subunits"/>
    <property type="match status" value="1"/>
</dbReference>
<gene>
    <name evidence="2" type="ORF">ERW49_06510</name>
    <name evidence="4" type="ORF">ERW53_20050</name>
    <name evidence="3" type="ORF">ERW57_10845</name>
</gene>
<keyword evidence="7" id="KW-1185">Reference proteome</keyword>
<evidence type="ECO:0000313" key="4">
    <source>
        <dbReference type="EMBL" id="RYU59302.1"/>
    </source>
</evidence>
<keyword evidence="1" id="KW-1133">Transmembrane helix</keyword>
<accession>A0A4Q5KLU2</accession>
<keyword evidence="1" id="KW-0812">Transmembrane</keyword>
<dbReference type="PROSITE" id="PS00409">
    <property type="entry name" value="PROKAR_NTER_METHYL"/>
    <property type="match status" value="1"/>
</dbReference>
<comment type="caution">
    <text evidence="2">The sequence shown here is derived from an EMBL/GenBank/DDBJ whole genome shotgun (WGS) entry which is preliminary data.</text>
</comment>
<dbReference type="NCBIfam" id="TIGR02532">
    <property type="entry name" value="IV_pilin_GFxxxE"/>
    <property type="match status" value="1"/>
</dbReference>
<evidence type="ECO:0000256" key="1">
    <source>
        <dbReference type="SAM" id="Phobius"/>
    </source>
</evidence>
<evidence type="ECO:0000313" key="6">
    <source>
        <dbReference type="Proteomes" id="UP000294063"/>
    </source>
</evidence>
<dbReference type="AlphaFoldDB" id="A0A4Q5KLU2"/>
<sequence>MKQKGFTLIELVIVIVILGILSVTAAVKFIDLQRDARISALKGLKGEMVGAVNQLHPKTILAGMATQASGAITIEGDTIQIVYGYPKADAAKAWNSLMNQTFIDSQYNDTTPSDWYFHNDTSKPFITFMHKSKKYSKDNCYIKYSEAINVNTPPVFEFVNTGC</sequence>
<evidence type="ECO:0000313" key="3">
    <source>
        <dbReference type="EMBL" id="RYU51140.1"/>
    </source>
</evidence>
<dbReference type="RefSeq" id="WP_130048280.1">
    <property type="nucleotide sequence ID" value="NZ_SEZJ01000004.1"/>
</dbReference>
<evidence type="ECO:0000313" key="7">
    <source>
        <dbReference type="Proteomes" id="UP000294166"/>
    </source>
</evidence>
<dbReference type="EMBL" id="SEZN01000068">
    <property type="protein sequence ID" value="RYU59302.1"/>
    <property type="molecule type" value="Genomic_DNA"/>
</dbReference>
<dbReference type="InterPro" id="IPR045584">
    <property type="entry name" value="Pilin-like"/>
</dbReference>
<dbReference type="OrthoDB" id="6265993at2"/>
<feature type="transmembrane region" description="Helical" evidence="1">
    <location>
        <begin position="6"/>
        <end position="27"/>
    </location>
</feature>
<name>A0A4Q5KLU2_9GAMM</name>
<dbReference type="InterPro" id="IPR012902">
    <property type="entry name" value="N_methyl_site"/>
</dbReference>
<proteinExistence type="predicted"/>
<dbReference type="Proteomes" id="UP000294063">
    <property type="component" value="Unassembled WGS sequence"/>
</dbReference>
<evidence type="ECO:0000313" key="5">
    <source>
        <dbReference type="Proteomes" id="UP000293465"/>
    </source>
</evidence>
<evidence type="ECO:0000313" key="2">
    <source>
        <dbReference type="EMBL" id="RYU47367.1"/>
    </source>
</evidence>